<evidence type="ECO:0000313" key="7">
    <source>
        <dbReference type="Proteomes" id="UP000694620"/>
    </source>
</evidence>
<dbReference type="PANTHER" id="PTHR11085">
    <property type="entry name" value="NAD-DEPENDENT PROTEIN DEACYLASE SIRTUIN-5, MITOCHONDRIAL-RELATED"/>
    <property type="match status" value="1"/>
</dbReference>
<reference evidence="6" key="2">
    <citation type="submission" date="2025-08" db="UniProtKB">
        <authorList>
            <consortium name="Ensembl"/>
        </authorList>
    </citation>
    <scope>IDENTIFICATION</scope>
</reference>
<evidence type="ECO:0000256" key="3">
    <source>
        <dbReference type="PROSITE-ProRule" id="PRU00236"/>
    </source>
</evidence>
<feature type="binding site" evidence="3">
    <location>
        <position position="257"/>
    </location>
    <ligand>
        <name>Zn(2+)</name>
        <dbReference type="ChEBI" id="CHEBI:29105"/>
    </ligand>
</feature>
<feature type="binding site" evidence="3">
    <location>
        <position position="254"/>
    </location>
    <ligand>
        <name>Zn(2+)</name>
        <dbReference type="ChEBI" id="CHEBI:29105"/>
    </ligand>
</feature>
<keyword evidence="7" id="KW-1185">Reference proteome</keyword>
<evidence type="ECO:0000256" key="4">
    <source>
        <dbReference type="SAM" id="MobiDB-lite"/>
    </source>
</evidence>
<evidence type="ECO:0000313" key="6">
    <source>
        <dbReference type="Ensembl" id="ENSECRP00000008986.1"/>
    </source>
</evidence>
<dbReference type="InterPro" id="IPR029035">
    <property type="entry name" value="DHS-like_NAD/FAD-binding_dom"/>
</dbReference>
<dbReference type="Ensembl" id="ENSECRT00000009134.1">
    <property type="protein sequence ID" value="ENSECRP00000008986.1"/>
    <property type="gene ID" value="ENSECRG00000006030.1"/>
</dbReference>
<protein>
    <submittedName>
        <fullName evidence="6">Si:dkey-103i16.6</fullName>
    </submittedName>
</protein>
<gene>
    <name evidence="6" type="primary">si:dkey-103i16.6</name>
</gene>
<evidence type="ECO:0000256" key="2">
    <source>
        <dbReference type="ARBA" id="ARBA00023027"/>
    </source>
</evidence>
<feature type="domain" description="Deacetylase sirtuin-type" evidence="5">
    <location>
        <begin position="116"/>
        <end position="379"/>
    </location>
</feature>
<dbReference type="InterPro" id="IPR003000">
    <property type="entry name" value="Sirtuin"/>
</dbReference>
<accession>A0A8C4RZQ8</accession>
<dbReference type="Gene3D" id="3.30.1600.10">
    <property type="entry name" value="SIR2/SIRT2 'Small Domain"/>
    <property type="match status" value="1"/>
</dbReference>
<keyword evidence="3" id="KW-0479">Metal-binding</keyword>
<reference evidence="6" key="1">
    <citation type="submission" date="2021-06" db="EMBL/GenBank/DDBJ databases">
        <authorList>
            <consortium name="Wellcome Sanger Institute Data Sharing"/>
        </authorList>
    </citation>
    <scope>NUCLEOTIDE SEQUENCE [LARGE SCALE GENOMIC DNA]</scope>
</reference>
<dbReference type="GeneTree" id="ENSGT00940000165765"/>
<dbReference type="GO" id="GO:0070403">
    <property type="term" value="F:NAD+ binding"/>
    <property type="evidence" value="ECO:0007669"/>
    <property type="project" value="InterPro"/>
</dbReference>
<evidence type="ECO:0000259" key="5">
    <source>
        <dbReference type="PROSITE" id="PS50305"/>
    </source>
</evidence>
<dbReference type="Proteomes" id="UP000694620">
    <property type="component" value="Chromosome 1"/>
</dbReference>
<sequence>MMITRSRKGLTDLATKQSHERKACPLPSPKHHAGRISEVAQYKDEVKSHTMNTEVRAVSSTTRIKPAAVLSESLDSVLSKNFCQLALGERNRSERRTGKVNRKVDITAIHPPYSTRRGHSLCLEDIVGFIKQKRTKNIIVMAGAGISTASGIPDFRTPGTGLYANLKKYNIPYPEAIFDIKFFTCDPRPFFLLAKELYPGKHKPNYVHYFVRMLHEKGLLLRMYTQNIDSLETIAGIPPEKLVEAHGTFSTASCHLCYTTYPAKEAKKEIMSGKIPRCKMCLGTVKPDVVFFGEELPERFFLHSKDFAKADLLIVMGTSLQIEPFGSIINTVRPTVPRLLLNKDHVGPFKREALKTMDVVELGDLIESVKKLVSMLGWHDELKKLMKN</sequence>
<proteinExistence type="predicted"/>
<keyword evidence="2" id="KW-0520">NAD</keyword>
<feature type="binding site" evidence="3">
    <location>
        <position position="281"/>
    </location>
    <ligand>
        <name>Zn(2+)</name>
        <dbReference type="ChEBI" id="CHEBI:29105"/>
    </ligand>
</feature>
<dbReference type="Gene3D" id="3.40.50.1220">
    <property type="entry name" value="TPP-binding domain"/>
    <property type="match status" value="1"/>
</dbReference>
<name>A0A8C4RZQ8_ERPCA</name>
<dbReference type="AlphaFoldDB" id="A0A8C4RZQ8"/>
<dbReference type="InterPro" id="IPR026591">
    <property type="entry name" value="Sirtuin_cat_small_dom_sf"/>
</dbReference>
<dbReference type="Pfam" id="PF02146">
    <property type="entry name" value="SIR2"/>
    <property type="match status" value="1"/>
</dbReference>
<dbReference type="GO" id="GO:0017136">
    <property type="term" value="F:histone deacetylase activity, NAD-dependent"/>
    <property type="evidence" value="ECO:0007669"/>
    <property type="project" value="TreeGrafter"/>
</dbReference>
<reference evidence="6" key="3">
    <citation type="submission" date="2025-09" db="UniProtKB">
        <authorList>
            <consortium name="Ensembl"/>
        </authorList>
    </citation>
    <scope>IDENTIFICATION</scope>
</reference>
<dbReference type="InterPro" id="IPR050134">
    <property type="entry name" value="NAD-dep_sirtuin_deacylases"/>
</dbReference>
<dbReference type="PROSITE" id="PS50305">
    <property type="entry name" value="SIRTUIN"/>
    <property type="match status" value="1"/>
</dbReference>
<feature type="active site" description="Proton acceptor" evidence="3">
    <location>
        <position position="246"/>
    </location>
</feature>
<organism evidence="6 7">
    <name type="scientific">Erpetoichthys calabaricus</name>
    <name type="common">Rope fish</name>
    <name type="synonym">Calamoichthys calabaricus</name>
    <dbReference type="NCBI Taxonomy" id="27687"/>
    <lineage>
        <taxon>Eukaryota</taxon>
        <taxon>Metazoa</taxon>
        <taxon>Chordata</taxon>
        <taxon>Craniata</taxon>
        <taxon>Vertebrata</taxon>
        <taxon>Euteleostomi</taxon>
        <taxon>Actinopterygii</taxon>
        <taxon>Polypteriformes</taxon>
        <taxon>Polypteridae</taxon>
        <taxon>Erpetoichthys</taxon>
    </lineage>
</organism>
<dbReference type="GO" id="GO:0046872">
    <property type="term" value="F:metal ion binding"/>
    <property type="evidence" value="ECO:0007669"/>
    <property type="project" value="UniProtKB-KW"/>
</dbReference>
<keyword evidence="1" id="KW-0808">Transferase</keyword>
<keyword evidence="3" id="KW-0862">Zinc</keyword>
<feature type="binding site" evidence="3">
    <location>
        <position position="278"/>
    </location>
    <ligand>
        <name>Zn(2+)</name>
        <dbReference type="ChEBI" id="CHEBI:29105"/>
    </ligand>
</feature>
<dbReference type="CDD" id="cd01408">
    <property type="entry name" value="SIRT1"/>
    <property type="match status" value="1"/>
</dbReference>
<evidence type="ECO:0000256" key="1">
    <source>
        <dbReference type="ARBA" id="ARBA00022679"/>
    </source>
</evidence>
<dbReference type="InterPro" id="IPR026590">
    <property type="entry name" value="Ssirtuin_cat_dom"/>
</dbReference>
<dbReference type="SUPFAM" id="SSF52467">
    <property type="entry name" value="DHS-like NAD/FAD-binding domain"/>
    <property type="match status" value="1"/>
</dbReference>
<feature type="region of interest" description="Disordered" evidence="4">
    <location>
        <begin position="1"/>
        <end position="32"/>
    </location>
</feature>
<dbReference type="PANTHER" id="PTHR11085:SF2">
    <property type="entry name" value="NOVEL PROTEIN SIMILAR TO VERTEBRATE SIRTUIN (SILENT MATING TYPE INFORMATION REGULATION 2 HOMOLOG) 2 (S. CEREVISIAE) (SIRT2)"/>
    <property type="match status" value="1"/>
</dbReference>
<dbReference type="GO" id="GO:0005634">
    <property type="term" value="C:nucleus"/>
    <property type="evidence" value="ECO:0007669"/>
    <property type="project" value="TreeGrafter"/>
</dbReference>